<keyword evidence="3" id="KW-1185">Reference proteome</keyword>
<sequence>MRKNHERKERKIKKKKVKKNKSEHGNLLVNRKEPLFHLFTNMCFIMDTHLTNLPTGSTKMLEWFKDIFSKEIPYNLFGKLDRLHSKSIHDSYKLLCGWLSRSQDKWKEGKGHPRLTIPKSMRNYPCYPLNKIVKNNNNKWVEFFKEVIRLHKTITPSSSITFREPYGVSFTLSCSLLLLVIPRWIDRLRQLIFRLPRLSSWLNDNGSPEMARALRIQSTRVR</sequence>
<dbReference type="AlphaFoldDB" id="A0A371IA26"/>
<feature type="compositionally biased region" description="Basic residues" evidence="1">
    <location>
        <begin position="1"/>
        <end position="19"/>
    </location>
</feature>
<reference evidence="2" key="1">
    <citation type="submission" date="2018-05" db="EMBL/GenBank/DDBJ databases">
        <title>Draft genome of Mucuna pruriens seed.</title>
        <authorList>
            <person name="Nnadi N.E."/>
            <person name="Vos R."/>
            <person name="Hasami M.H."/>
            <person name="Devisetty U.K."/>
            <person name="Aguiy J.C."/>
        </authorList>
    </citation>
    <scope>NUCLEOTIDE SEQUENCE [LARGE SCALE GENOMIC DNA]</scope>
    <source>
        <strain evidence="2">JCA_2017</strain>
    </source>
</reference>
<evidence type="ECO:0000313" key="3">
    <source>
        <dbReference type="Proteomes" id="UP000257109"/>
    </source>
</evidence>
<comment type="caution">
    <text evidence="2">The sequence shown here is derived from an EMBL/GenBank/DDBJ whole genome shotgun (WGS) entry which is preliminary data.</text>
</comment>
<organism evidence="2 3">
    <name type="scientific">Mucuna pruriens</name>
    <name type="common">Velvet bean</name>
    <name type="synonym">Dolichos pruriens</name>
    <dbReference type="NCBI Taxonomy" id="157652"/>
    <lineage>
        <taxon>Eukaryota</taxon>
        <taxon>Viridiplantae</taxon>
        <taxon>Streptophyta</taxon>
        <taxon>Embryophyta</taxon>
        <taxon>Tracheophyta</taxon>
        <taxon>Spermatophyta</taxon>
        <taxon>Magnoliopsida</taxon>
        <taxon>eudicotyledons</taxon>
        <taxon>Gunneridae</taxon>
        <taxon>Pentapetalae</taxon>
        <taxon>rosids</taxon>
        <taxon>fabids</taxon>
        <taxon>Fabales</taxon>
        <taxon>Fabaceae</taxon>
        <taxon>Papilionoideae</taxon>
        <taxon>50 kb inversion clade</taxon>
        <taxon>NPAAA clade</taxon>
        <taxon>indigoferoid/millettioid clade</taxon>
        <taxon>Phaseoleae</taxon>
        <taxon>Mucuna</taxon>
    </lineage>
</organism>
<evidence type="ECO:0000256" key="1">
    <source>
        <dbReference type="SAM" id="MobiDB-lite"/>
    </source>
</evidence>
<dbReference type="Proteomes" id="UP000257109">
    <property type="component" value="Unassembled WGS sequence"/>
</dbReference>
<feature type="region of interest" description="Disordered" evidence="1">
    <location>
        <begin position="1"/>
        <end position="24"/>
    </location>
</feature>
<protein>
    <submittedName>
        <fullName evidence="2">Uncharacterized protein</fullName>
    </submittedName>
</protein>
<accession>A0A371IA26</accession>
<name>A0A371IA26_MUCPR</name>
<evidence type="ECO:0000313" key="2">
    <source>
        <dbReference type="EMBL" id="RDY11886.1"/>
    </source>
</evidence>
<feature type="non-terminal residue" evidence="2">
    <location>
        <position position="1"/>
    </location>
</feature>
<dbReference type="EMBL" id="QJKJ01000561">
    <property type="protein sequence ID" value="RDY11886.1"/>
    <property type="molecule type" value="Genomic_DNA"/>
</dbReference>
<proteinExistence type="predicted"/>
<gene>
    <name evidence="2" type="ORF">CR513_03382</name>
</gene>